<dbReference type="CDD" id="cd04301">
    <property type="entry name" value="NAT_SF"/>
    <property type="match status" value="1"/>
</dbReference>
<protein>
    <recommendedName>
        <fullName evidence="1">N-acetyltransferase domain-containing protein</fullName>
    </recommendedName>
</protein>
<reference evidence="2 3" key="1">
    <citation type="submission" date="2006-05" db="EMBL/GenBank/DDBJ databases">
        <authorList>
            <person name="King G."/>
            <person name="Ferriera S."/>
            <person name="Johnson J."/>
            <person name="Kravitz S."/>
            <person name="Beeson K."/>
            <person name="Sutton G."/>
            <person name="Rogers Y.-H."/>
            <person name="Friedman R."/>
            <person name="Frazier M."/>
            <person name="Venter J.C."/>
        </authorList>
    </citation>
    <scope>NUCLEOTIDE SEQUENCE [LARGE SCALE GENOMIC DNA]</scope>
    <source>
        <strain evidence="3">ATCC 25650 / DSM 13394 / JCM 20685 / NBRC 16684 / NCIMB 2208 / IAM 12614 / B1</strain>
    </source>
</reference>
<dbReference type="EMBL" id="AAUW01000006">
    <property type="protein sequence ID" value="EAV44487.1"/>
    <property type="molecule type" value="Genomic_DNA"/>
</dbReference>
<name>A0NSF8_ROSAI</name>
<feature type="domain" description="N-acetyltransferase" evidence="1">
    <location>
        <begin position="23"/>
        <end position="174"/>
    </location>
</feature>
<organism evidence="2 3">
    <name type="scientific">Roseibium aggregatum (strain ATCC 25650 / DSM 13394 / JCM 20685 / NBRC 16684 / NCIMB 2208 / IAM 12614 / B1)</name>
    <name type="common">Stappia aggregata</name>
    <dbReference type="NCBI Taxonomy" id="384765"/>
    <lineage>
        <taxon>Bacteria</taxon>
        <taxon>Pseudomonadati</taxon>
        <taxon>Pseudomonadota</taxon>
        <taxon>Alphaproteobacteria</taxon>
        <taxon>Hyphomicrobiales</taxon>
        <taxon>Stappiaceae</taxon>
        <taxon>Roseibium</taxon>
    </lineage>
</organism>
<dbReference type="InterPro" id="IPR000182">
    <property type="entry name" value="GNAT_dom"/>
</dbReference>
<dbReference type="Pfam" id="PF00583">
    <property type="entry name" value="Acetyltransf_1"/>
    <property type="match status" value="1"/>
</dbReference>
<dbReference type="eggNOG" id="COG0456">
    <property type="taxonomic scope" value="Bacteria"/>
</dbReference>
<dbReference type="GO" id="GO:0016747">
    <property type="term" value="F:acyltransferase activity, transferring groups other than amino-acyl groups"/>
    <property type="evidence" value="ECO:0007669"/>
    <property type="project" value="InterPro"/>
</dbReference>
<proteinExistence type="predicted"/>
<evidence type="ECO:0000313" key="2">
    <source>
        <dbReference type="EMBL" id="EAV44487.1"/>
    </source>
</evidence>
<gene>
    <name evidence="2" type="ORF">SIAM614_04975</name>
</gene>
<evidence type="ECO:0000313" key="3">
    <source>
        <dbReference type="Proteomes" id="UP000004848"/>
    </source>
</evidence>
<dbReference type="AlphaFoldDB" id="A0NSF8"/>
<sequence>MEQEPDVLELVEFDCKNGQSVGLPRWRLRSFLATCWRETYDEQLGGDITSALIATLEDDGLGGILPATDERVVLVFRGRQIVGSCVYAARGSVAYVWGCYISQAVQRSGIGRRLIRHVLCAGLSTERLQVTVLCASKGAIAFYQSLGFAVVKRGEFELLPGCNEPALIMELATA</sequence>
<dbReference type="Gene3D" id="3.40.630.30">
    <property type="match status" value="1"/>
</dbReference>
<dbReference type="SUPFAM" id="SSF55729">
    <property type="entry name" value="Acyl-CoA N-acyltransferases (Nat)"/>
    <property type="match status" value="1"/>
</dbReference>
<dbReference type="Proteomes" id="UP000004848">
    <property type="component" value="Unassembled WGS sequence"/>
</dbReference>
<comment type="caution">
    <text evidence="2">The sequence shown here is derived from an EMBL/GenBank/DDBJ whole genome shotgun (WGS) entry which is preliminary data.</text>
</comment>
<evidence type="ECO:0000259" key="1">
    <source>
        <dbReference type="PROSITE" id="PS51186"/>
    </source>
</evidence>
<dbReference type="PROSITE" id="PS51186">
    <property type="entry name" value="GNAT"/>
    <property type="match status" value="1"/>
</dbReference>
<accession>A0NSF8</accession>
<dbReference type="InterPro" id="IPR016181">
    <property type="entry name" value="Acyl_CoA_acyltransferase"/>
</dbReference>